<sequence length="102" mass="11019">MLHMTDLKHCEKLDHNDMRERRGGSDGLARLSALLDASTSIYNRVADVQQVFGFSLAQSNTGTLTNNQAIYGGNGVVYAPVYQNQTQANSMALEGIGNTDVA</sequence>
<evidence type="ECO:0000313" key="1">
    <source>
        <dbReference type="EMBL" id="MBN7795004.1"/>
    </source>
</evidence>
<reference evidence="1" key="1">
    <citation type="submission" date="2021-02" db="EMBL/GenBank/DDBJ databases">
        <title>PHA producing bacteria isolated from coastal sediment in Guangdong, Shenzhen.</title>
        <authorList>
            <person name="Zheng W."/>
            <person name="Yu S."/>
            <person name="Huang Y."/>
        </authorList>
    </citation>
    <scope>NUCLEOTIDE SEQUENCE</scope>
    <source>
        <strain evidence="1">TN14-10</strain>
    </source>
</reference>
<proteinExistence type="predicted"/>
<dbReference type="AlphaFoldDB" id="A0A939DBH3"/>
<keyword evidence="2" id="KW-1185">Reference proteome</keyword>
<accession>A0A939DBH3</accession>
<evidence type="ECO:0000313" key="2">
    <source>
        <dbReference type="Proteomes" id="UP000664303"/>
    </source>
</evidence>
<dbReference type="EMBL" id="JAFKCZ010000001">
    <property type="protein sequence ID" value="MBN7795004.1"/>
    <property type="molecule type" value="Genomic_DNA"/>
</dbReference>
<gene>
    <name evidence="1" type="ORF">JYP50_00280</name>
</gene>
<dbReference type="Proteomes" id="UP000664303">
    <property type="component" value="Unassembled WGS sequence"/>
</dbReference>
<comment type="caution">
    <text evidence="1">The sequence shown here is derived from an EMBL/GenBank/DDBJ whole genome shotgun (WGS) entry which is preliminary data.</text>
</comment>
<protein>
    <submittedName>
        <fullName evidence="1">Uncharacterized protein</fullName>
    </submittedName>
</protein>
<organism evidence="1 2">
    <name type="scientific">Parahaliea mediterranea</name>
    <dbReference type="NCBI Taxonomy" id="651086"/>
    <lineage>
        <taxon>Bacteria</taxon>
        <taxon>Pseudomonadati</taxon>
        <taxon>Pseudomonadota</taxon>
        <taxon>Gammaproteobacteria</taxon>
        <taxon>Cellvibrionales</taxon>
        <taxon>Halieaceae</taxon>
        <taxon>Parahaliea</taxon>
    </lineage>
</organism>
<name>A0A939DBH3_9GAMM</name>
<dbReference type="RefSeq" id="WP_206558454.1">
    <property type="nucleotide sequence ID" value="NZ_JAFKCZ010000001.1"/>
</dbReference>